<keyword evidence="2 8" id="KW-1003">Cell membrane</keyword>
<dbReference type="InterPro" id="IPR034746">
    <property type="entry name" value="POTRA"/>
</dbReference>
<dbReference type="InterPro" id="IPR005548">
    <property type="entry name" value="Cell_div_FtsQ/DivIB_C"/>
</dbReference>
<dbReference type="InterPro" id="IPR013685">
    <property type="entry name" value="POTRA_FtsQ_type"/>
</dbReference>
<evidence type="ECO:0000256" key="7">
    <source>
        <dbReference type="ARBA" id="ARBA00023306"/>
    </source>
</evidence>
<dbReference type="Pfam" id="PF08478">
    <property type="entry name" value="POTRA_1"/>
    <property type="match status" value="1"/>
</dbReference>
<dbReference type="Proteomes" id="UP001499987">
    <property type="component" value="Unassembled WGS sequence"/>
</dbReference>
<accession>A0ABN1U3X8</accession>
<evidence type="ECO:0000256" key="3">
    <source>
        <dbReference type="ARBA" id="ARBA00022618"/>
    </source>
</evidence>
<evidence type="ECO:0000256" key="6">
    <source>
        <dbReference type="ARBA" id="ARBA00023136"/>
    </source>
</evidence>
<dbReference type="EMBL" id="BAAALD010000102">
    <property type="protein sequence ID" value="GAA1117032.1"/>
    <property type="molecule type" value="Genomic_DNA"/>
</dbReference>
<dbReference type="InterPro" id="IPR026579">
    <property type="entry name" value="FtsQ"/>
</dbReference>
<feature type="transmembrane region" description="Helical" evidence="8">
    <location>
        <begin position="21"/>
        <end position="41"/>
    </location>
</feature>
<comment type="caution">
    <text evidence="10">The sequence shown here is derived from an EMBL/GenBank/DDBJ whole genome shotgun (WGS) entry which is preliminary data.</text>
</comment>
<evidence type="ECO:0000256" key="1">
    <source>
        <dbReference type="ARBA" id="ARBA00004370"/>
    </source>
</evidence>
<evidence type="ECO:0000256" key="4">
    <source>
        <dbReference type="ARBA" id="ARBA00022692"/>
    </source>
</evidence>
<proteinExistence type="inferred from homology"/>
<keyword evidence="3 8" id="KW-0132">Cell division</keyword>
<keyword evidence="7 8" id="KW-0131">Cell cycle</keyword>
<dbReference type="PANTHER" id="PTHR37820">
    <property type="entry name" value="CELL DIVISION PROTEIN DIVIB"/>
    <property type="match status" value="1"/>
</dbReference>
<reference evidence="10 11" key="1">
    <citation type="journal article" date="2019" name="Int. J. Syst. Evol. Microbiol.">
        <title>The Global Catalogue of Microorganisms (GCM) 10K type strain sequencing project: providing services to taxonomists for standard genome sequencing and annotation.</title>
        <authorList>
            <consortium name="The Broad Institute Genomics Platform"/>
            <consortium name="The Broad Institute Genome Sequencing Center for Infectious Disease"/>
            <person name="Wu L."/>
            <person name="Ma J."/>
        </authorList>
    </citation>
    <scope>NUCLEOTIDE SEQUENCE [LARGE SCALE GENOMIC DNA]</scope>
    <source>
        <strain evidence="10 11">JCM 13002</strain>
    </source>
</reference>
<dbReference type="HAMAP" id="MF_00911">
    <property type="entry name" value="FtsQ_subfam"/>
    <property type="match status" value="1"/>
</dbReference>
<protein>
    <recommendedName>
        <fullName evidence="8">Cell division protein FtsQ</fullName>
    </recommendedName>
</protein>
<evidence type="ECO:0000256" key="2">
    <source>
        <dbReference type="ARBA" id="ARBA00022475"/>
    </source>
</evidence>
<keyword evidence="4 8" id="KW-0812">Transmembrane</keyword>
<evidence type="ECO:0000256" key="8">
    <source>
        <dbReference type="HAMAP-Rule" id="MF_00911"/>
    </source>
</evidence>
<keyword evidence="11" id="KW-1185">Reference proteome</keyword>
<evidence type="ECO:0000313" key="10">
    <source>
        <dbReference type="EMBL" id="GAA1117032.1"/>
    </source>
</evidence>
<comment type="function">
    <text evidence="8">Essential cell division protein.</text>
</comment>
<dbReference type="Pfam" id="PF03799">
    <property type="entry name" value="FtsQ_DivIB_C"/>
    <property type="match status" value="1"/>
</dbReference>
<dbReference type="PROSITE" id="PS51779">
    <property type="entry name" value="POTRA"/>
    <property type="match status" value="1"/>
</dbReference>
<sequence length="250" mass="25898">MADPADPAPAPATRLRLSRRGIAVLCVLGALVAGLLGWTVFLSSALDVRAVAVQGLDSGKLGQGEVASALGGLRQGPLARVDLDEARKRVEALPRVAKAEVWRGWPHTLRVKVTERRAVASVRTDDGKFAQVDAGGFTFATEAAAPAGVPVVDLQLGQQANDVLDLFGRPALVRAAITVAAGLPAELAGKAGAVQVHSYDDIRLQLAGGATVRWGSPERTERKARVLAALLGRKAANYDVSAPDAPAVSG</sequence>
<name>A0ABN1U3X8_9ACTN</name>
<evidence type="ECO:0000259" key="9">
    <source>
        <dbReference type="PROSITE" id="PS51779"/>
    </source>
</evidence>
<dbReference type="Gene3D" id="3.10.20.310">
    <property type="entry name" value="membrane protein fhac"/>
    <property type="match status" value="1"/>
</dbReference>
<evidence type="ECO:0000256" key="5">
    <source>
        <dbReference type="ARBA" id="ARBA00022989"/>
    </source>
</evidence>
<organism evidence="10 11">
    <name type="scientific">Kitasatospora arboriphila</name>
    <dbReference type="NCBI Taxonomy" id="258052"/>
    <lineage>
        <taxon>Bacteria</taxon>
        <taxon>Bacillati</taxon>
        <taxon>Actinomycetota</taxon>
        <taxon>Actinomycetes</taxon>
        <taxon>Kitasatosporales</taxon>
        <taxon>Streptomycetaceae</taxon>
        <taxon>Kitasatospora</taxon>
    </lineage>
</organism>
<dbReference type="RefSeq" id="WP_344627426.1">
    <property type="nucleotide sequence ID" value="NZ_BAAALD010000102.1"/>
</dbReference>
<dbReference type="PANTHER" id="PTHR37820:SF1">
    <property type="entry name" value="CELL DIVISION PROTEIN FTSQ"/>
    <property type="match status" value="1"/>
</dbReference>
<dbReference type="InterPro" id="IPR050487">
    <property type="entry name" value="FtsQ_DivIB"/>
</dbReference>
<gene>
    <name evidence="8" type="primary">ftsQ</name>
    <name evidence="10" type="ORF">GCM10009663_66470</name>
</gene>
<evidence type="ECO:0000313" key="11">
    <source>
        <dbReference type="Proteomes" id="UP001499987"/>
    </source>
</evidence>
<comment type="subcellular location">
    <subcellularLocation>
        <location evidence="8">Cell membrane</location>
        <topology evidence="8">Single-pass type II membrane protein</topology>
    </subcellularLocation>
    <subcellularLocation>
        <location evidence="1">Membrane</location>
    </subcellularLocation>
    <text evidence="8">Localizes to the division septum.</text>
</comment>
<keyword evidence="6 8" id="KW-0472">Membrane</keyword>
<keyword evidence="5 8" id="KW-1133">Transmembrane helix</keyword>
<feature type="domain" description="POTRA" evidence="9">
    <location>
        <begin position="46"/>
        <end position="116"/>
    </location>
</feature>
<comment type="similarity">
    <text evidence="8">Belongs to the FtsQ/DivIB family. FtsQ subfamily.</text>
</comment>